<dbReference type="EMBL" id="SJSA01000002">
    <property type="protein sequence ID" value="TGG37133.1"/>
    <property type="molecule type" value="Genomic_DNA"/>
</dbReference>
<dbReference type="EMBL" id="SJSA01000001">
    <property type="protein sequence ID" value="TGG40943.1"/>
    <property type="molecule type" value="Genomic_DNA"/>
</dbReference>
<protein>
    <submittedName>
        <fullName evidence="3">Uncharacterized protein</fullName>
    </submittedName>
</protein>
<proteinExistence type="predicted"/>
<evidence type="ECO:0000313" key="2">
    <source>
        <dbReference type="EMBL" id="TGG36196.1"/>
    </source>
</evidence>
<keyword evidence="6" id="KW-1185">Reference proteome</keyword>
<dbReference type="Proteomes" id="UP000297635">
    <property type="component" value="Unassembled WGS sequence"/>
</dbReference>
<dbReference type="EMBL" id="SJSA01000002">
    <property type="protein sequence ID" value="TGG36196.1"/>
    <property type="molecule type" value="Genomic_DNA"/>
</dbReference>
<dbReference type="RefSeq" id="WP_135469437.1">
    <property type="nucleotide sequence ID" value="NZ_SJSA01000001.1"/>
</dbReference>
<keyword evidence="1" id="KW-0614">Plasmid</keyword>
<dbReference type="EMBL" id="SJSA01000001">
    <property type="protein sequence ID" value="TGG39189.1"/>
    <property type="molecule type" value="Genomic_DNA"/>
</dbReference>
<evidence type="ECO:0000313" key="4">
    <source>
        <dbReference type="EMBL" id="TGG39189.1"/>
    </source>
</evidence>
<reference evidence="3 6" key="1">
    <citation type="submission" date="2019-02" db="EMBL/GenBank/DDBJ databases">
        <title>Isolation and identification of novel species under the genus Muribaculum.</title>
        <authorList>
            <person name="Miyake S."/>
            <person name="Ding Y."/>
            <person name="Low A."/>
            <person name="Soh M."/>
            <person name="Seedorf H."/>
        </authorList>
    </citation>
    <scope>NUCLEOTIDE SEQUENCE [LARGE SCALE GENOMIC DNA]</scope>
    <source>
        <strain evidence="3 6">TLL-A3</strain>
        <plasmid evidence="1">pTAA-3-3</plasmid>
    </source>
</reference>
<accession>A0A4Z0V731</accession>
<organism evidence="3 6">
    <name type="scientific">Duncaniella freteri</name>
    <dbReference type="NCBI Taxonomy" id="2530391"/>
    <lineage>
        <taxon>Bacteria</taxon>
        <taxon>Pseudomonadati</taxon>
        <taxon>Bacteroidota</taxon>
        <taxon>Bacteroidia</taxon>
        <taxon>Bacteroidales</taxon>
        <taxon>Muribaculaceae</taxon>
        <taxon>Duncaniella</taxon>
    </lineage>
</organism>
<evidence type="ECO:0000313" key="5">
    <source>
        <dbReference type="EMBL" id="TGG40943.1"/>
    </source>
</evidence>
<gene>
    <name evidence="4" type="ORF">EZ315_00085</name>
    <name evidence="5" type="ORF">EZ315_09810</name>
    <name evidence="2" type="ORF">EZ315_09955</name>
    <name evidence="3" type="ORF">EZ315_15165</name>
    <name evidence="1" type="ORF">EZ315_16155</name>
</gene>
<dbReference type="AlphaFoldDB" id="A0A4Z0V731"/>
<geneLocation type="plasmid" evidence="1">
    <name>pTAA-3-3</name>
</geneLocation>
<evidence type="ECO:0000313" key="3">
    <source>
        <dbReference type="EMBL" id="TGG37133.1"/>
    </source>
</evidence>
<comment type="caution">
    <text evidence="3">The sequence shown here is derived from an EMBL/GenBank/DDBJ whole genome shotgun (WGS) entry which is preliminary data.</text>
</comment>
<dbReference type="GeneID" id="82151315"/>
<sequence>MSNETKEKTTAEIAAENLATINEAGAVTAEEMAHVAATLETASAKKSGKGKNQPEPELVAKLKAARAKAKAETDALTAVGKAACRRHSLPAVWVTADGQCFKQETDARNHGKSLGFSAVPLKVEA</sequence>
<dbReference type="EMBL" id="SJSA01000005">
    <property type="protein sequence ID" value="TGG34885.1"/>
    <property type="molecule type" value="Genomic_DNA"/>
</dbReference>
<evidence type="ECO:0000313" key="1">
    <source>
        <dbReference type="EMBL" id="TGG34885.1"/>
    </source>
</evidence>
<evidence type="ECO:0000313" key="6">
    <source>
        <dbReference type="Proteomes" id="UP000297635"/>
    </source>
</evidence>
<name>A0A4Z0V731_9BACT</name>